<feature type="domain" description="HMA" evidence="2">
    <location>
        <begin position="7"/>
        <end position="72"/>
    </location>
</feature>
<comment type="caution">
    <text evidence="3">The sequence shown here is derived from an EMBL/GenBank/DDBJ whole genome shotgun (WGS) entry which is preliminary data.</text>
</comment>
<evidence type="ECO:0000256" key="1">
    <source>
        <dbReference type="SAM" id="Phobius"/>
    </source>
</evidence>
<dbReference type="GO" id="GO:0046872">
    <property type="term" value="F:metal ion binding"/>
    <property type="evidence" value="ECO:0007669"/>
    <property type="project" value="InterPro"/>
</dbReference>
<dbReference type="PANTHER" id="PTHR42208:SF1">
    <property type="entry name" value="HEAVY METAL TRANSPORTER"/>
    <property type="match status" value="1"/>
</dbReference>
<evidence type="ECO:0000259" key="2">
    <source>
        <dbReference type="PROSITE" id="PS50846"/>
    </source>
</evidence>
<feature type="transmembrane region" description="Helical" evidence="1">
    <location>
        <begin position="93"/>
        <end position="110"/>
    </location>
</feature>
<dbReference type="EMBL" id="LCJR01000003">
    <property type="protein sequence ID" value="KKT82623.1"/>
    <property type="molecule type" value="Genomic_DNA"/>
</dbReference>
<reference evidence="3 4" key="1">
    <citation type="journal article" date="2015" name="Nature">
        <title>rRNA introns, odd ribosomes, and small enigmatic genomes across a large radiation of phyla.</title>
        <authorList>
            <person name="Brown C.T."/>
            <person name="Hug L.A."/>
            <person name="Thomas B.C."/>
            <person name="Sharon I."/>
            <person name="Castelle C.J."/>
            <person name="Singh A."/>
            <person name="Wilkins M.J."/>
            <person name="Williams K.H."/>
            <person name="Banfield J.F."/>
        </authorList>
    </citation>
    <scope>NUCLEOTIDE SEQUENCE [LARGE SCALE GENOMIC DNA]</scope>
</reference>
<dbReference type="InterPro" id="IPR036163">
    <property type="entry name" value="HMA_dom_sf"/>
</dbReference>
<proteinExistence type="predicted"/>
<dbReference type="Pfam" id="PF13473">
    <property type="entry name" value="Cupredoxin_1"/>
    <property type="match status" value="1"/>
</dbReference>
<accession>A0A0G1KGI2</accession>
<dbReference type="InterPro" id="IPR028096">
    <property type="entry name" value="EfeO_Cupredoxin"/>
</dbReference>
<organism evidence="3 4">
    <name type="scientific">Candidatus Yanofskybacteria bacterium GW2011_GWA2_44_9</name>
    <dbReference type="NCBI Taxonomy" id="1619025"/>
    <lineage>
        <taxon>Bacteria</taxon>
        <taxon>Candidatus Yanofskyibacteriota</taxon>
    </lineage>
</organism>
<dbReference type="CDD" id="cd00371">
    <property type="entry name" value="HMA"/>
    <property type="match status" value="1"/>
</dbReference>
<dbReference type="InterPro" id="IPR006121">
    <property type="entry name" value="HMA_dom"/>
</dbReference>
<feature type="transmembrane region" description="Helical" evidence="1">
    <location>
        <begin position="258"/>
        <end position="281"/>
    </location>
</feature>
<dbReference type="Gene3D" id="3.30.70.100">
    <property type="match status" value="1"/>
</dbReference>
<dbReference type="SUPFAM" id="SSF49503">
    <property type="entry name" value="Cupredoxins"/>
    <property type="match status" value="1"/>
</dbReference>
<feature type="transmembrane region" description="Helical" evidence="1">
    <location>
        <begin position="207"/>
        <end position="227"/>
    </location>
</feature>
<evidence type="ECO:0000313" key="3">
    <source>
        <dbReference type="EMBL" id="KKT82623.1"/>
    </source>
</evidence>
<protein>
    <submittedName>
        <fullName evidence="3">Heavy metal transport/detoxification protein</fullName>
    </submittedName>
</protein>
<keyword evidence="1" id="KW-0812">Transmembrane</keyword>
<dbReference type="Pfam" id="PF00403">
    <property type="entry name" value="HMA"/>
    <property type="match status" value="1"/>
</dbReference>
<dbReference type="AlphaFoldDB" id="A0A0G1KGI2"/>
<keyword evidence="1" id="KW-1133">Transmembrane helix</keyword>
<feature type="transmembrane region" description="Helical" evidence="1">
    <location>
        <begin position="321"/>
        <end position="348"/>
    </location>
</feature>
<dbReference type="InterPro" id="IPR039447">
    <property type="entry name" value="UreH-like_TM_dom"/>
</dbReference>
<dbReference type="InterPro" id="IPR008972">
    <property type="entry name" value="Cupredoxin"/>
</dbReference>
<dbReference type="PANTHER" id="PTHR42208">
    <property type="entry name" value="HEAVY METAL TRANSPORTER-RELATED"/>
    <property type="match status" value="1"/>
</dbReference>
<gene>
    <name evidence="3" type="ORF">UW79_C0003G0004</name>
</gene>
<dbReference type="Pfam" id="PF13386">
    <property type="entry name" value="DsbD_2"/>
    <property type="match status" value="1"/>
</dbReference>
<evidence type="ECO:0000313" key="4">
    <source>
        <dbReference type="Proteomes" id="UP000034032"/>
    </source>
</evidence>
<dbReference type="Gene3D" id="2.60.40.420">
    <property type="entry name" value="Cupredoxins - blue copper proteins"/>
    <property type="match status" value="2"/>
</dbReference>
<feature type="transmembrane region" description="Helical" evidence="1">
    <location>
        <begin position="174"/>
        <end position="195"/>
    </location>
</feature>
<keyword evidence="1" id="KW-0472">Membrane</keyword>
<dbReference type="Proteomes" id="UP000034032">
    <property type="component" value="Unassembled WGS sequence"/>
</dbReference>
<name>A0A0G1KGI2_9BACT</name>
<sequence>MENPRFKKVRLKIHGMHCASCEVLIERKLKKVAGIEKVQVSHGNGKADILCSCELNLRQLNNLVKEDGYRISSWDDRNDSIYPGVHRNTAKNYLQIGWIFLVIVSLYYILKQFNFLPDFTISQRMSYGLIFLIGLVAALSSCIAIVGGLLLALAGRYSEEHPNLSGIKKFKPHIYFNSGRIAGYTAFGAIVGALGSVMTLSPRTNGYLMIVVSLVMLTLGFQLLHLFPGLRRFTPKMPKFISHKIHDLSTKEGKRASFTLGALTFFLPCGFTQALQLYVLASGDWKIGALTMLTFSLGTLPALLSISAISSFAKGAFQQHFLRFAGVLIVLLSLFNINNGLTLAGYSFDPASAFSTKSDGTPRWDISPVKIEDGRQVIKMTVNGYSYEPNRFIVVKDIPVEWQIDGANAAGCGKVIVIPSLGMSKYLSPQGITTVTFTPEKTGDIPFNCSMGMMTRGSGFTVIPNKTGIVGAKTELRADPQISVCDPAIASCPEVQKLAIEVSLERGVVPRSLIAKKNVPIELTIDDKDPLGGCMSVWVIPEYNVTIPMNGTVTKNVFTPTESGTIDITCSMGSKLAEINVLD</sequence>
<dbReference type="SUPFAM" id="SSF55008">
    <property type="entry name" value="HMA, heavy metal-associated domain"/>
    <property type="match status" value="1"/>
</dbReference>
<dbReference type="PROSITE" id="PS50846">
    <property type="entry name" value="HMA_2"/>
    <property type="match status" value="1"/>
</dbReference>
<feature type="transmembrane region" description="Helical" evidence="1">
    <location>
        <begin position="287"/>
        <end position="309"/>
    </location>
</feature>
<feature type="transmembrane region" description="Helical" evidence="1">
    <location>
        <begin position="130"/>
        <end position="153"/>
    </location>
</feature>